<accession>A0A212K1N0</accession>
<organism evidence="1">
    <name type="scientific">uncultured delta proteobacterium</name>
    <dbReference type="NCBI Taxonomy" id="34034"/>
    <lineage>
        <taxon>Bacteria</taxon>
        <taxon>Deltaproteobacteria</taxon>
        <taxon>environmental samples</taxon>
    </lineage>
</organism>
<dbReference type="AlphaFoldDB" id="A0A212K1N0"/>
<dbReference type="EMBL" id="FLUQ01000002">
    <property type="protein sequence ID" value="SBW05518.1"/>
    <property type="molecule type" value="Genomic_DNA"/>
</dbReference>
<proteinExistence type="predicted"/>
<protein>
    <submittedName>
        <fullName evidence="1">Uncharacterized protein</fullName>
    </submittedName>
</protein>
<reference evidence="1" key="1">
    <citation type="submission" date="2016-04" db="EMBL/GenBank/DDBJ databases">
        <authorList>
            <person name="Evans L.H."/>
            <person name="Alamgir A."/>
            <person name="Owens N."/>
            <person name="Weber N.D."/>
            <person name="Virtaneva K."/>
            <person name="Barbian K."/>
            <person name="Babar A."/>
            <person name="Rosenke K."/>
        </authorList>
    </citation>
    <scope>NUCLEOTIDE SEQUENCE</scope>
    <source>
        <strain evidence="1">86</strain>
    </source>
</reference>
<sequence length="99" mass="11053">MQSLLTKEQVAEYLAIKTPEAAEKLLSRLGVPKLDFSIIGGKGIRYRLADIEQALARVEVRPAPARRHRRRKPAPNIFDLPIKEQVAILTGKASKGEPR</sequence>
<name>A0A212K1N0_9DELT</name>
<evidence type="ECO:0000313" key="1">
    <source>
        <dbReference type="EMBL" id="SBW05518.1"/>
    </source>
</evidence>
<gene>
    <name evidence="1" type="ORF">KL86DPRO_20501</name>
</gene>